<evidence type="ECO:0000313" key="1">
    <source>
        <dbReference type="EMBL" id="MDR8754164.1"/>
    </source>
</evidence>
<sequence length="51" mass="5866">MFLGVVFGMVVIAVGTYAERANILHLKPFDNSYRKARKSYEVEDDDLDKSR</sequence>
<comment type="caution">
    <text evidence="1">The sequence shown here is derived from an EMBL/GenBank/DDBJ whole genome shotgun (WGS) entry which is preliminary data.</text>
</comment>
<protein>
    <submittedName>
        <fullName evidence="1">Uncharacterized protein</fullName>
    </submittedName>
</protein>
<dbReference type="EMBL" id="VJSY01000016">
    <property type="protein sequence ID" value="MDR8754164.1"/>
    <property type="molecule type" value="Genomic_DNA"/>
</dbReference>
<organism evidence="1 2">
    <name type="scientific">Burkholderia pseudomultivorans</name>
    <dbReference type="NCBI Taxonomy" id="1207504"/>
    <lineage>
        <taxon>Bacteria</taxon>
        <taxon>Pseudomonadati</taxon>
        <taxon>Pseudomonadota</taxon>
        <taxon>Betaproteobacteria</taxon>
        <taxon>Burkholderiales</taxon>
        <taxon>Burkholderiaceae</taxon>
        <taxon>Burkholderia</taxon>
        <taxon>Burkholderia cepacia complex</taxon>
    </lineage>
</organism>
<reference evidence="1 2" key="1">
    <citation type="submission" date="2019-06" db="EMBL/GenBank/DDBJ databases">
        <title>Evolution of Burkholderia multivorans in the lungs of Cystic Fibrosis patients.</title>
        <authorList>
            <person name="Moreira L.M."/>
        </authorList>
    </citation>
    <scope>NUCLEOTIDE SEQUENCE [LARGE SCALE GENOMIC DNA]</scope>
    <source>
        <strain evidence="1 2">VC13239</strain>
    </source>
</reference>
<accession>A0ABU2E2U6</accession>
<name>A0ABU2E2U6_9BURK</name>
<gene>
    <name evidence="1" type="ORF">FEQ00_02587</name>
</gene>
<keyword evidence="2" id="KW-1185">Reference proteome</keyword>
<dbReference type="Proteomes" id="UP001248067">
    <property type="component" value="Unassembled WGS sequence"/>
</dbReference>
<proteinExistence type="predicted"/>
<evidence type="ECO:0000313" key="2">
    <source>
        <dbReference type="Proteomes" id="UP001248067"/>
    </source>
</evidence>